<dbReference type="GO" id="GO:0005524">
    <property type="term" value="F:ATP binding"/>
    <property type="evidence" value="ECO:0007669"/>
    <property type="project" value="UniProtKB-UniRule"/>
</dbReference>
<keyword evidence="5 12" id="KW-0418">Kinase</keyword>
<keyword evidence="13" id="KW-1185">Reference proteome</keyword>
<evidence type="ECO:0000256" key="6">
    <source>
        <dbReference type="ARBA" id="ARBA00022840"/>
    </source>
</evidence>
<feature type="compositionally biased region" description="Polar residues" evidence="10">
    <location>
        <begin position="855"/>
        <end position="865"/>
    </location>
</feature>
<keyword evidence="3" id="KW-0808">Transferase</keyword>
<evidence type="ECO:0000256" key="5">
    <source>
        <dbReference type="ARBA" id="ARBA00022777"/>
    </source>
</evidence>
<feature type="compositionally biased region" description="Polar residues" evidence="10">
    <location>
        <begin position="317"/>
        <end position="328"/>
    </location>
</feature>
<dbReference type="PROSITE" id="PS50011">
    <property type="entry name" value="PROTEIN_KINASE_DOM"/>
    <property type="match status" value="1"/>
</dbReference>
<feature type="compositionally biased region" description="Basic and acidic residues" evidence="10">
    <location>
        <begin position="728"/>
        <end position="738"/>
    </location>
</feature>
<feature type="region of interest" description="Disordered" evidence="10">
    <location>
        <begin position="135"/>
        <end position="205"/>
    </location>
</feature>
<dbReference type="PROSITE" id="PS00108">
    <property type="entry name" value="PROTEIN_KINASE_ST"/>
    <property type="match status" value="1"/>
</dbReference>
<keyword evidence="6 9" id="KW-0067">ATP-binding</keyword>
<dbReference type="HOGENOM" id="CLU_000961_3_0_1"/>
<dbReference type="Pfam" id="PF00069">
    <property type="entry name" value="Pkinase"/>
    <property type="match status" value="1"/>
</dbReference>
<feature type="compositionally biased region" description="Polar residues" evidence="10">
    <location>
        <begin position="919"/>
        <end position="932"/>
    </location>
</feature>
<proteinExistence type="inferred from homology"/>
<organism evidence="12 13">
    <name type="scientific">Hapsidospora chrysogenum (strain ATCC 11550 / CBS 779.69 / DSM 880 / IAM 14645 / JCM 23072 / IMI 49137)</name>
    <name type="common">Acremonium chrysogenum</name>
    <dbReference type="NCBI Taxonomy" id="857340"/>
    <lineage>
        <taxon>Eukaryota</taxon>
        <taxon>Fungi</taxon>
        <taxon>Dikarya</taxon>
        <taxon>Ascomycota</taxon>
        <taxon>Pezizomycotina</taxon>
        <taxon>Sordariomycetes</taxon>
        <taxon>Hypocreomycetidae</taxon>
        <taxon>Hypocreales</taxon>
        <taxon>Bionectriaceae</taxon>
        <taxon>Hapsidospora</taxon>
    </lineage>
</organism>
<dbReference type="GO" id="GO:0004709">
    <property type="term" value="F:MAP kinase kinase kinase activity"/>
    <property type="evidence" value="ECO:0007669"/>
    <property type="project" value="UniProtKB-ARBA"/>
</dbReference>
<evidence type="ECO:0000256" key="2">
    <source>
        <dbReference type="ARBA" id="ARBA00012411"/>
    </source>
</evidence>
<dbReference type="EMBL" id="JPKY01000028">
    <property type="protein sequence ID" value="KFH45687.1"/>
    <property type="molecule type" value="Genomic_DNA"/>
</dbReference>
<feature type="compositionally biased region" description="Pro residues" evidence="10">
    <location>
        <begin position="93"/>
        <end position="104"/>
    </location>
</feature>
<protein>
    <recommendedName>
        <fullName evidence="2">mitogen-activated protein kinase</fullName>
        <ecNumber evidence="2">2.7.11.24</ecNumber>
    </recommendedName>
</protein>
<feature type="region of interest" description="Disordered" evidence="10">
    <location>
        <begin position="638"/>
        <end position="1065"/>
    </location>
</feature>
<dbReference type="SMART" id="SM00220">
    <property type="entry name" value="S_TKc"/>
    <property type="match status" value="1"/>
</dbReference>
<keyword evidence="4 9" id="KW-0547">Nucleotide-binding</keyword>
<dbReference type="Gene3D" id="1.10.510.10">
    <property type="entry name" value="Transferase(Phosphotransferase) domain 1"/>
    <property type="match status" value="1"/>
</dbReference>
<accession>A0A086T8K5</accession>
<evidence type="ECO:0000256" key="3">
    <source>
        <dbReference type="ARBA" id="ARBA00022679"/>
    </source>
</evidence>
<feature type="compositionally biased region" description="Pro residues" evidence="10">
    <location>
        <begin position="64"/>
        <end position="73"/>
    </location>
</feature>
<feature type="binding site" evidence="9">
    <location>
        <position position="1278"/>
    </location>
    <ligand>
        <name>ATP</name>
        <dbReference type="ChEBI" id="CHEBI:30616"/>
    </ligand>
</feature>
<evidence type="ECO:0000256" key="9">
    <source>
        <dbReference type="PROSITE-ProRule" id="PRU10141"/>
    </source>
</evidence>
<evidence type="ECO:0000313" key="12">
    <source>
        <dbReference type="EMBL" id="KFH45687.1"/>
    </source>
</evidence>
<feature type="region of interest" description="Disordered" evidence="10">
    <location>
        <begin position="303"/>
        <end position="341"/>
    </location>
</feature>
<dbReference type="OrthoDB" id="266718at2759"/>
<comment type="caution">
    <text evidence="12">The sequence shown here is derived from an EMBL/GenBank/DDBJ whole genome shotgun (WGS) entry which is preliminary data.</text>
</comment>
<dbReference type="PROSITE" id="PS00107">
    <property type="entry name" value="PROTEIN_KINASE_ATP"/>
    <property type="match status" value="1"/>
</dbReference>
<dbReference type="InterPro" id="IPR050538">
    <property type="entry name" value="MAP_kinase_kinase_kinase"/>
</dbReference>
<feature type="compositionally biased region" description="Low complexity" evidence="10">
    <location>
        <begin position="695"/>
        <end position="705"/>
    </location>
</feature>
<feature type="region of interest" description="Disordered" evidence="10">
    <location>
        <begin position="1221"/>
        <end position="1240"/>
    </location>
</feature>
<feature type="region of interest" description="Disordered" evidence="10">
    <location>
        <begin position="1"/>
        <end position="107"/>
    </location>
</feature>
<feature type="compositionally biased region" description="Low complexity" evidence="10">
    <location>
        <begin position="974"/>
        <end position="986"/>
    </location>
</feature>
<feature type="compositionally biased region" description="Polar residues" evidence="10">
    <location>
        <begin position="182"/>
        <end position="199"/>
    </location>
</feature>
<comment type="catalytic activity">
    <reaction evidence="8">
        <text>L-seryl-[protein] + ATP = O-phospho-L-seryl-[protein] + ADP + H(+)</text>
        <dbReference type="Rhea" id="RHEA:17989"/>
        <dbReference type="Rhea" id="RHEA-COMP:9863"/>
        <dbReference type="Rhea" id="RHEA-COMP:11604"/>
        <dbReference type="ChEBI" id="CHEBI:15378"/>
        <dbReference type="ChEBI" id="CHEBI:29999"/>
        <dbReference type="ChEBI" id="CHEBI:30616"/>
        <dbReference type="ChEBI" id="CHEBI:83421"/>
        <dbReference type="ChEBI" id="CHEBI:456216"/>
        <dbReference type="EC" id="2.7.11.24"/>
    </reaction>
    <physiologicalReaction direction="left-to-right" evidence="8">
        <dbReference type="Rhea" id="RHEA:17990"/>
    </physiologicalReaction>
</comment>
<reference evidence="13" key="1">
    <citation type="journal article" date="2014" name="Genome Announc.">
        <title>Genome sequence and annotation of Acremonium chrysogenum, producer of the beta-lactam antibiotic cephalosporin C.</title>
        <authorList>
            <person name="Terfehr D."/>
            <person name="Dahlmann T.A."/>
            <person name="Specht T."/>
            <person name="Zadra I."/>
            <person name="Kuernsteiner H."/>
            <person name="Kueck U."/>
        </authorList>
    </citation>
    <scope>NUCLEOTIDE SEQUENCE [LARGE SCALE GENOMIC DNA]</scope>
    <source>
        <strain evidence="13">ATCC 11550 / CBS 779.69 / DSM 880 / IAM 14645 / JCM 23072 / IMI 49137</strain>
    </source>
</reference>
<gene>
    <name evidence="12" type="ORF">ACRE_034660</name>
</gene>
<feature type="compositionally biased region" description="Polar residues" evidence="10">
    <location>
        <begin position="74"/>
        <end position="88"/>
    </location>
</feature>
<name>A0A086T8K5_HAPC1</name>
<feature type="compositionally biased region" description="Basic and acidic residues" evidence="10">
    <location>
        <begin position="1036"/>
        <end position="1048"/>
    </location>
</feature>
<feature type="domain" description="Protein kinase" evidence="11">
    <location>
        <begin position="1249"/>
        <end position="1518"/>
    </location>
</feature>
<dbReference type="GO" id="GO:0004707">
    <property type="term" value="F:MAP kinase activity"/>
    <property type="evidence" value="ECO:0007669"/>
    <property type="project" value="UniProtKB-EC"/>
</dbReference>
<comment type="catalytic activity">
    <reaction evidence="7">
        <text>L-threonyl-[protein] + ATP = O-phospho-L-threonyl-[protein] + ADP + H(+)</text>
        <dbReference type="Rhea" id="RHEA:46608"/>
        <dbReference type="Rhea" id="RHEA-COMP:11060"/>
        <dbReference type="Rhea" id="RHEA-COMP:11605"/>
        <dbReference type="ChEBI" id="CHEBI:15378"/>
        <dbReference type="ChEBI" id="CHEBI:30013"/>
        <dbReference type="ChEBI" id="CHEBI:30616"/>
        <dbReference type="ChEBI" id="CHEBI:61977"/>
        <dbReference type="ChEBI" id="CHEBI:456216"/>
        <dbReference type="EC" id="2.7.11.24"/>
    </reaction>
    <physiologicalReaction direction="left-to-right" evidence="7">
        <dbReference type="Rhea" id="RHEA:46609"/>
    </physiologicalReaction>
</comment>
<dbReference type="SUPFAM" id="SSF56112">
    <property type="entry name" value="Protein kinase-like (PK-like)"/>
    <property type="match status" value="1"/>
</dbReference>
<dbReference type="FunFam" id="1.10.510.10:FF:000182">
    <property type="entry name" value="MAP kinase kinase kinase mkh1"/>
    <property type="match status" value="1"/>
</dbReference>
<dbReference type="InterPro" id="IPR017441">
    <property type="entry name" value="Protein_kinase_ATP_BS"/>
</dbReference>
<evidence type="ECO:0000256" key="7">
    <source>
        <dbReference type="ARBA" id="ARBA00047919"/>
    </source>
</evidence>
<dbReference type="Proteomes" id="UP000029964">
    <property type="component" value="Unassembled WGS sequence"/>
</dbReference>
<feature type="compositionally biased region" description="Basic and acidic residues" evidence="10">
    <location>
        <begin position="757"/>
        <end position="772"/>
    </location>
</feature>
<evidence type="ECO:0000256" key="8">
    <source>
        <dbReference type="ARBA" id="ARBA00048130"/>
    </source>
</evidence>
<dbReference type="PANTHER" id="PTHR48016:SF48">
    <property type="entry name" value="SERINE_THREONINE-PROTEIN KINASE BCK1_SLK1_SSP31"/>
    <property type="match status" value="1"/>
</dbReference>
<dbReference type="InterPro" id="IPR011009">
    <property type="entry name" value="Kinase-like_dom_sf"/>
</dbReference>
<dbReference type="GO" id="GO:0000196">
    <property type="term" value="P:cell integrity MAPK cascade"/>
    <property type="evidence" value="ECO:0007669"/>
    <property type="project" value="UniProtKB-ARBA"/>
</dbReference>
<feature type="compositionally biased region" description="Pro residues" evidence="10">
    <location>
        <begin position="20"/>
        <end position="29"/>
    </location>
</feature>
<dbReference type="InterPro" id="IPR000719">
    <property type="entry name" value="Prot_kinase_dom"/>
</dbReference>
<dbReference type="FunFam" id="3.30.200.20:FF:000387">
    <property type="entry name" value="Serine/threonine-protein kinase STE11"/>
    <property type="match status" value="1"/>
</dbReference>
<feature type="compositionally biased region" description="Polar residues" evidence="10">
    <location>
        <begin position="1128"/>
        <end position="1160"/>
    </location>
</feature>
<dbReference type="EC" id="2.7.11.24" evidence="2"/>
<feature type="compositionally biased region" description="Polar residues" evidence="10">
    <location>
        <begin position="359"/>
        <end position="371"/>
    </location>
</feature>
<feature type="region of interest" description="Disordered" evidence="10">
    <location>
        <begin position="471"/>
        <end position="534"/>
    </location>
</feature>
<feature type="compositionally biased region" description="Polar residues" evidence="10">
    <location>
        <begin position="147"/>
        <end position="173"/>
    </location>
</feature>
<feature type="region of interest" description="Disordered" evidence="10">
    <location>
        <begin position="359"/>
        <end position="457"/>
    </location>
</feature>
<evidence type="ECO:0000256" key="1">
    <source>
        <dbReference type="ARBA" id="ARBA00006529"/>
    </source>
</evidence>
<evidence type="ECO:0000259" key="11">
    <source>
        <dbReference type="PROSITE" id="PS50011"/>
    </source>
</evidence>
<comment type="similarity">
    <text evidence="1">Belongs to the protein kinase superfamily. STE Ser/Thr protein kinase family. MAP kinase kinase kinase subfamily.</text>
</comment>
<sequence length="1542" mass="166675">MYQSGAQRHGGANDPSRNYPVPPPPPLMSPPMQGAGPQMGTMMNLPPPPPRYTPGQGTGAPATMLPPPPPPPGQQQSSWHGTFGSMYTNRPGYVPPPPPGPHQPYNPQLHAQMAAQASNGMTATYVPTGDTIGDIPGIPGFGREDSASTLPSQASSWLASAPQNGPDTATTTPMDDYGSRPRTGSSQPRSDANNRSDAGSSIPPHVAAQWPLDTVLIWLASHQFSNEWQETFKALNIHGSEFLDIGLTHRGRGKFSIMHEQVYPRLQQICQDNGKLWDKATEREHRDEARRLRKLIRSAVSDKQVEVMASHSRKESTSGAQYPSSLPSAGTDPGGSPNVSPSHYNIIISNLLTFDQTPFSQTRAPSSTLASDANHRGMLKNLSNDGGRRGSPNLNEMGDGGPFRGQAGRNDSPHGSPVLAMSSASPNQAKFSHRSRNSTDSTSSNIAHYGSGLPPDAQAQLTNFESILAGRSRQSPHEPGDRSAGSEPPQSARDSRSFPRFWKKNKKVGEFQSPEDGDSPGYDGKSPPNMMSFPHRAAMASDSHLPRPGGDMAGKHVRSTRIYVLVTMDYWTYRMCDVTGANTAAEIRRDICMNLGLSDYANAAIYRTELGTFEHTESLDDQKLLTTKRTHADTIGSLKFFVTPGPPTSGSGSRPVLSATSDVPASLSPGLGPGYVPSGASRDDDTYDGTSGRLRSSSSPPSSRSNTMGGGSKTATEKDASPVATSESQDRRQREYNARRGQASQLESPIIVGTPVDFDKPRNSPFAEKRDPFLPQRRPPAPPSGPSATLTKVESLRKPGKQRRSNGSTDGYPTPRHPQATEEPSENSDKAAMYPPSGGIASVLVGMGRSFGAVGQSSASASKPTSPRRVMTQPMNSHDRSLEPGKQLPIMCWPEAPMDDDDAKMITARSMTPPESGAVSRSTFPGDSSGGQQRPGLGHRASSSQSRPPGRPAPMRPADDSDDSDDGLFAIPLAGRNNKGKAMGAGKAHGKQPSLSLDIPKSKKRQSVSFETFAADDRDDGGRGAGSSSHRTPRTPHSDESEDKESKISRRKSFKEQNVWANRPPTEALLSNLDDFFPNVNLDEIVVDESEAGPSPIPEVEEGVDPFGGPTAPVAGPSTAANTERPESTYSVEGTLGSNESTLKANEATGTLANKSSNARRSVGLGRMKSIREVANRRYTRTSQNYGRPPTSNPGSENPNIMRRKSTKMFNANIVQIRPERGSMTGLPPMPSNNNNKDTGLKRQTTFRWFKGQLIGKGTYGRVYLGMNATTTEFLAVKEVEVNPRAAGGDKAKMREMVAALDQEIDTMQHLDHINIVQYLGCERKETSISIFLEYIPGGSIGSCLRKHGRFEESVVSSLTRQTLAGLAYLHREGILHRDLKADNILLDVDGTCKISDFGISKKTDNIYGNDKTNSMQGSVFWMAPEVIRSQGEGYSAKVDIWSLGCVVLEMFAGRRPWSQEEAVGAIYKIANGETPPIPEEIQETIGPLPVAFMMDCFQVNPFDRPTADVLLSHHPFCQFDPNYNFYDTTLYAKIKPTLKPE</sequence>
<dbReference type="STRING" id="857340.A0A086T8K5"/>
<dbReference type="InterPro" id="IPR008271">
    <property type="entry name" value="Ser/Thr_kinase_AS"/>
</dbReference>
<evidence type="ECO:0000313" key="13">
    <source>
        <dbReference type="Proteomes" id="UP000029964"/>
    </source>
</evidence>
<feature type="region of interest" description="Disordered" evidence="10">
    <location>
        <begin position="1087"/>
        <end position="1200"/>
    </location>
</feature>
<evidence type="ECO:0000256" key="10">
    <source>
        <dbReference type="SAM" id="MobiDB-lite"/>
    </source>
</evidence>
<evidence type="ECO:0000256" key="4">
    <source>
        <dbReference type="ARBA" id="ARBA00022741"/>
    </source>
</evidence>
<dbReference type="PANTHER" id="PTHR48016">
    <property type="entry name" value="MAP KINASE KINASE KINASE SSK2-RELATED-RELATED"/>
    <property type="match status" value="1"/>
</dbReference>